<evidence type="ECO:0000313" key="3">
    <source>
        <dbReference type="EMBL" id="MFD1049091.1"/>
    </source>
</evidence>
<reference evidence="4" key="1">
    <citation type="journal article" date="2019" name="Int. J. Syst. Evol. Microbiol.">
        <title>The Global Catalogue of Microorganisms (GCM) 10K type strain sequencing project: providing services to taxonomists for standard genome sequencing and annotation.</title>
        <authorList>
            <consortium name="The Broad Institute Genomics Platform"/>
            <consortium name="The Broad Institute Genome Sequencing Center for Infectious Disease"/>
            <person name="Wu L."/>
            <person name="Ma J."/>
        </authorList>
    </citation>
    <scope>NUCLEOTIDE SEQUENCE [LARGE SCALE GENOMIC DNA]</scope>
    <source>
        <strain evidence="4">JCM 31486</strain>
    </source>
</reference>
<feature type="domain" description="PhoD-like phosphatase metallophosphatase" evidence="2">
    <location>
        <begin position="1"/>
        <end position="199"/>
    </location>
</feature>
<accession>A0ABW3MFK2</accession>
<dbReference type="InterPro" id="IPR018946">
    <property type="entry name" value="PhoD-like_MPP"/>
</dbReference>
<keyword evidence="4" id="KW-1185">Reference proteome</keyword>
<dbReference type="Proteomes" id="UP001597045">
    <property type="component" value="Unassembled WGS sequence"/>
</dbReference>
<comment type="caution">
    <text evidence="3">The sequence shown here is derived from an EMBL/GenBank/DDBJ whole genome shotgun (WGS) entry which is preliminary data.</text>
</comment>
<dbReference type="InterPro" id="IPR052900">
    <property type="entry name" value="Phospholipid_Metab_Enz"/>
</dbReference>
<feature type="region of interest" description="Disordered" evidence="1">
    <location>
        <begin position="1"/>
        <end position="24"/>
    </location>
</feature>
<sequence>MMDLRSYRTQQPTPGTQDPAGTILGPDQRSWLLNGIEHGTAAWNLLGNSVMFAPMTVPVLPQQSAGAVAKLLASQPLATTVNTDQWDGYAADRRIVVDAIARQGKSNTVFLTGDIHSTWAINVPTDPANPTSPPVAAEFVTTSVTSDNLDDLLKVPPRTASLQVEALFKQLNPHVQHVELDSHGASVIEVTPTSVQMDWYYVGDRRDPATPVTYAKSYRTVAGDPRVVPGAGPIS</sequence>
<dbReference type="PANTHER" id="PTHR43606:SF2">
    <property type="entry name" value="ALKALINE PHOSPHATASE FAMILY PROTEIN (AFU_ORTHOLOGUE AFUA_5G03860)"/>
    <property type="match status" value="1"/>
</dbReference>
<evidence type="ECO:0000313" key="4">
    <source>
        <dbReference type="Proteomes" id="UP001597045"/>
    </source>
</evidence>
<dbReference type="Gene3D" id="3.60.21.70">
    <property type="entry name" value="PhoD-like phosphatase"/>
    <property type="match status" value="1"/>
</dbReference>
<protein>
    <submittedName>
        <fullName evidence="3">Alkaline phosphatase D family protein</fullName>
    </submittedName>
</protein>
<dbReference type="SUPFAM" id="SSF56300">
    <property type="entry name" value="Metallo-dependent phosphatases"/>
    <property type="match status" value="1"/>
</dbReference>
<feature type="compositionally biased region" description="Polar residues" evidence="1">
    <location>
        <begin position="7"/>
        <end position="16"/>
    </location>
</feature>
<dbReference type="EMBL" id="JBHTIS010001972">
    <property type="protein sequence ID" value="MFD1049091.1"/>
    <property type="molecule type" value="Genomic_DNA"/>
</dbReference>
<organism evidence="3 4">
    <name type="scientific">Kibdelosporangium lantanae</name>
    <dbReference type="NCBI Taxonomy" id="1497396"/>
    <lineage>
        <taxon>Bacteria</taxon>
        <taxon>Bacillati</taxon>
        <taxon>Actinomycetota</taxon>
        <taxon>Actinomycetes</taxon>
        <taxon>Pseudonocardiales</taxon>
        <taxon>Pseudonocardiaceae</taxon>
        <taxon>Kibdelosporangium</taxon>
    </lineage>
</organism>
<dbReference type="InterPro" id="IPR038607">
    <property type="entry name" value="PhoD-like_sf"/>
</dbReference>
<gene>
    <name evidence="3" type="ORF">ACFQ1S_27930</name>
</gene>
<dbReference type="Pfam" id="PF09423">
    <property type="entry name" value="PhoD"/>
    <property type="match status" value="1"/>
</dbReference>
<dbReference type="InterPro" id="IPR029052">
    <property type="entry name" value="Metallo-depent_PP-like"/>
</dbReference>
<evidence type="ECO:0000259" key="2">
    <source>
        <dbReference type="Pfam" id="PF09423"/>
    </source>
</evidence>
<evidence type="ECO:0000256" key="1">
    <source>
        <dbReference type="SAM" id="MobiDB-lite"/>
    </source>
</evidence>
<feature type="non-terminal residue" evidence="3">
    <location>
        <position position="1"/>
    </location>
</feature>
<proteinExistence type="predicted"/>
<name>A0ABW3MFK2_9PSEU</name>
<dbReference type="PANTHER" id="PTHR43606">
    <property type="entry name" value="PHOSPHATASE, PUTATIVE (AFU_ORTHOLOGUE AFUA_6G08710)-RELATED"/>
    <property type="match status" value="1"/>
</dbReference>